<dbReference type="Gene3D" id="6.10.30.10">
    <property type="match status" value="1"/>
</dbReference>
<gene>
    <name evidence="3" type="ORF">UFOPK4237_01021</name>
</gene>
<dbReference type="SUPFAM" id="SSF50249">
    <property type="entry name" value="Nucleic acid-binding proteins"/>
    <property type="match status" value="1"/>
</dbReference>
<dbReference type="EMBL" id="CAFBPZ010000065">
    <property type="protein sequence ID" value="CAB5039645.1"/>
    <property type="molecule type" value="Genomic_DNA"/>
</dbReference>
<dbReference type="InterPro" id="IPR022002">
    <property type="entry name" value="ChsH2_Znr"/>
</dbReference>
<dbReference type="InterPro" id="IPR002878">
    <property type="entry name" value="ChsH2_C"/>
</dbReference>
<feature type="domain" description="ChsH2 rubredoxin-like zinc ribbon" evidence="2">
    <location>
        <begin position="17"/>
        <end position="52"/>
    </location>
</feature>
<evidence type="ECO:0000259" key="1">
    <source>
        <dbReference type="Pfam" id="PF01796"/>
    </source>
</evidence>
<protein>
    <submittedName>
        <fullName evidence="3">Unannotated protein</fullName>
    </submittedName>
</protein>
<accession>A0A6J7SEI0</accession>
<dbReference type="Pfam" id="PF12172">
    <property type="entry name" value="zf-ChsH2"/>
    <property type="match status" value="1"/>
</dbReference>
<organism evidence="3">
    <name type="scientific">freshwater metagenome</name>
    <dbReference type="NCBI Taxonomy" id="449393"/>
    <lineage>
        <taxon>unclassified sequences</taxon>
        <taxon>metagenomes</taxon>
        <taxon>ecological metagenomes</taxon>
    </lineage>
</organism>
<evidence type="ECO:0000259" key="2">
    <source>
        <dbReference type="Pfam" id="PF12172"/>
    </source>
</evidence>
<name>A0A6J7SEI0_9ZZZZ</name>
<feature type="domain" description="ChsH2 C-terminal OB-fold" evidence="1">
    <location>
        <begin position="56"/>
        <end position="121"/>
    </location>
</feature>
<dbReference type="AlphaFoldDB" id="A0A6J7SEI0"/>
<evidence type="ECO:0000313" key="3">
    <source>
        <dbReference type="EMBL" id="CAB5039645.1"/>
    </source>
</evidence>
<dbReference type="PANTHER" id="PTHR34075">
    <property type="entry name" value="BLR3430 PROTEIN"/>
    <property type="match status" value="1"/>
</dbReference>
<reference evidence="3" key="1">
    <citation type="submission" date="2020-05" db="EMBL/GenBank/DDBJ databases">
        <authorList>
            <person name="Chiriac C."/>
            <person name="Salcher M."/>
            <person name="Ghai R."/>
            <person name="Kavagutti S V."/>
        </authorList>
    </citation>
    <scope>NUCLEOTIDE SEQUENCE</scope>
</reference>
<dbReference type="InterPro" id="IPR012340">
    <property type="entry name" value="NA-bd_OB-fold"/>
</dbReference>
<sequence length="142" mass="15874">MSDLPLPIRDDLNRAYWDGAQVGELVILRCPQCQTYIHPPRAMCTACWNEQLVPTAVSGRGSIYSWSVMHSRGNPGFEERLPYAVLIVELAEQKNLRIVGNLVGSQPDELAIGTPMQVVFEKVNEDVTLPQWRIAGKQGDIK</sequence>
<dbReference type="Pfam" id="PF01796">
    <property type="entry name" value="OB_ChsH2_C"/>
    <property type="match status" value="1"/>
</dbReference>
<proteinExistence type="predicted"/>
<dbReference type="PANTHER" id="PTHR34075:SF5">
    <property type="entry name" value="BLR3430 PROTEIN"/>
    <property type="match status" value="1"/>
</dbReference>
<dbReference type="InterPro" id="IPR052513">
    <property type="entry name" value="Thioester_dehydratase-like"/>
</dbReference>